<gene>
    <name evidence="2" type="ORF">ACJIZ3_007600</name>
</gene>
<protein>
    <submittedName>
        <fullName evidence="2">Uncharacterized protein</fullName>
    </submittedName>
</protein>
<proteinExistence type="predicted"/>
<dbReference type="Proteomes" id="UP001634393">
    <property type="component" value="Unassembled WGS sequence"/>
</dbReference>
<sequence>MKEENPQISSARPSSKRKGTDGCVSEGRWECPICSANDECQPIEDESMDVVDKPMSNMNESEASSGQNEPNLSVEASTSVATKRKNNVSSHNSAKKRRTN</sequence>
<comment type="caution">
    <text evidence="2">The sequence shown here is derived from an EMBL/GenBank/DDBJ whole genome shotgun (WGS) entry which is preliminary data.</text>
</comment>
<feature type="region of interest" description="Disordered" evidence="1">
    <location>
        <begin position="1"/>
        <end position="100"/>
    </location>
</feature>
<feature type="compositionally biased region" description="Polar residues" evidence="1">
    <location>
        <begin position="1"/>
        <end position="13"/>
    </location>
</feature>
<evidence type="ECO:0000313" key="3">
    <source>
        <dbReference type="Proteomes" id="UP001634393"/>
    </source>
</evidence>
<name>A0ABD3T7F3_9LAMI</name>
<reference evidence="2 3" key="1">
    <citation type="submission" date="2024-12" db="EMBL/GenBank/DDBJ databases">
        <title>The unique morphological basis and parallel evolutionary history of personate flowers in Penstemon.</title>
        <authorList>
            <person name="Depatie T.H."/>
            <person name="Wessinger C.A."/>
        </authorList>
    </citation>
    <scope>NUCLEOTIDE SEQUENCE [LARGE SCALE GENOMIC DNA]</scope>
    <source>
        <strain evidence="2">WTNN_2</strain>
        <tissue evidence="2">Leaf</tissue>
    </source>
</reference>
<organism evidence="2 3">
    <name type="scientific">Penstemon smallii</name>
    <dbReference type="NCBI Taxonomy" id="265156"/>
    <lineage>
        <taxon>Eukaryota</taxon>
        <taxon>Viridiplantae</taxon>
        <taxon>Streptophyta</taxon>
        <taxon>Embryophyta</taxon>
        <taxon>Tracheophyta</taxon>
        <taxon>Spermatophyta</taxon>
        <taxon>Magnoliopsida</taxon>
        <taxon>eudicotyledons</taxon>
        <taxon>Gunneridae</taxon>
        <taxon>Pentapetalae</taxon>
        <taxon>asterids</taxon>
        <taxon>lamiids</taxon>
        <taxon>Lamiales</taxon>
        <taxon>Plantaginaceae</taxon>
        <taxon>Cheloneae</taxon>
        <taxon>Penstemon</taxon>
    </lineage>
</organism>
<keyword evidence="3" id="KW-1185">Reference proteome</keyword>
<evidence type="ECO:0000256" key="1">
    <source>
        <dbReference type="SAM" id="MobiDB-lite"/>
    </source>
</evidence>
<evidence type="ECO:0000313" key="2">
    <source>
        <dbReference type="EMBL" id="KAL3832864.1"/>
    </source>
</evidence>
<dbReference type="AlphaFoldDB" id="A0ABD3T7F3"/>
<dbReference type="EMBL" id="JBJXBP010000004">
    <property type="protein sequence ID" value="KAL3832864.1"/>
    <property type="molecule type" value="Genomic_DNA"/>
</dbReference>
<accession>A0ABD3T7F3</accession>
<feature type="compositionally biased region" description="Polar residues" evidence="1">
    <location>
        <begin position="56"/>
        <end position="92"/>
    </location>
</feature>